<keyword evidence="2 6" id="KW-0808">Transferase</keyword>
<evidence type="ECO:0000256" key="1">
    <source>
        <dbReference type="ARBA" id="ARBA00022605"/>
    </source>
</evidence>
<feature type="region of interest" description="Disordered" evidence="5">
    <location>
        <begin position="173"/>
        <end position="194"/>
    </location>
</feature>
<sequence length="194" mass="19870">MTSETPYDDTCTIDDGATVGYSYDEGTTPPAIGAETTIRAGTIVYDDVVMGEGCATGHYALVRELTELGDDVLVGTNAVIDGRTTVGSHVSIQSGVYVPSNTTIGSNVFLGPYAVLTNDPYPIRQDVSLEGPTLEDGVSVGANATILPGVTVGEGSFVAAGAIVTEDVPPETLAVGTPATHRPLPDSLQPGNDI</sequence>
<dbReference type="EC" id="2.3.1.-" evidence="6"/>
<evidence type="ECO:0000256" key="4">
    <source>
        <dbReference type="ARBA" id="ARBA00023154"/>
    </source>
</evidence>
<name>A0ABD5NQ26_9EURY</name>
<dbReference type="PROSITE" id="PS00101">
    <property type="entry name" value="HEXAPEP_TRANSFERASES"/>
    <property type="match status" value="2"/>
</dbReference>
<dbReference type="InterPro" id="IPR001451">
    <property type="entry name" value="Hexapep"/>
</dbReference>
<dbReference type="Pfam" id="PF00132">
    <property type="entry name" value="Hexapep"/>
    <property type="match status" value="2"/>
</dbReference>
<dbReference type="Gene3D" id="2.160.10.10">
    <property type="entry name" value="Hexapeptide repeat proteins"/>
    <property type="match status" value="1"/>
</dbReference>
<evidence type="ECO:0000256" key="5">
    <source>
        <dbReference type="SAM" id="MobiDB-lite"/>
    </source>
</evidence>
<evidence type="ECO:0000256" key="2">
    <source>
        <dbReference type="ARBA" id="ARBA00022679"/>
    </source>
</evidence>
<dbReference type="CDD" id="cd03358">
    <property type="entry name" value="LbH_WxcM_N_like"/>
    <property type="match status" value="1"/>
</dbReference>
<dbReference type="EMBL" id="JBHSAQ010000010">
    <property type="protein sequence ID" value="MFC3959096.1"/>
    <property type="molecule type" value="Genomic_DNA"/>
</dbReference>
<keyword evidence="1" id="KW-0028">Amino-acid biosynthesis</keyword>
<dbReference type="SUPFAM" id="SSF51161">
    <property type="entry name" value="Trimeric LpxA-like enzymes"/>
    <property type="match status" value="1"/>
</dbReference>
<organism evidence="6 7">
    <name type="scientific">Halovivax cerinus</name>
    <dbReference type="NCBI Taxonomy" id="1487865"/>
    <lineage>
        <taxon>Archaea</taxon>
        <taxon>Methanobacteriati</taxon>
        <taxon>Methanobacteriota</taxon>
        <taxon>Stenosarchaea group</taxon>
        <taxon>Halobacteria</taxon>
        <taxon>Halobacteriales</taxon>
        <taxon>Natrialbaceae</taxon>
        <taxon>Halovivax</taxon>
    </lineage>
</organism>
<keyword evidence="3" id="KW-0220">Diaminopimelate biosynthesis</keyword>
<dbReference type="GeneID" id="73902636"/>
<evidence type="ECO:0000313" key="7">
    <source>
        <dbReference type="Proteomes" id="UP001595846"/>
    </source>
</evidence>
<comment type="caution">
    <text evidence="6">The sequence shown here is derived from an EMBL/GenBank/DDBJ whole genome shotgun (WGS) entry which is preliminary data.</text>
</comment>
<dbReference type="InterPro" id="IPR011004">
    <property type="entry name" value="Trimer_LpxA-like_sf"/>
</dbReference>
<accession>A0ABD5NQ26</accession>
<keyword evidence="6" id="KW-0012">Acyltransferase</keyword>
<keyword evidence="7" id="KW-1185">Reference proteome</keyword>
<dbReference type="AlphaFoldDB" id="A0ABD5NQ26"/>
<dbReference type="PANTHER" id="PTHR43300">
    <property type="entry name" value="ACETYLTRANSFERASE"/>
    <property type="match status" value="1"/>
</dbReference>
<dbReference type="GO" id="GO:0016746">
    <property type="term" value="F:acyltransferase activity"/>
    <property type="evidence" value="ECO:0007669"/>
    <property type="project" value="UniProtKB-KW"/>
</dbReference>
<dbReference type="RefSeq" id="WP_256533506.1">
    <property type="nucleotide sequence ID" value="NZ_CP101824.1"/>
</dbReference>
<evidence type="ECO:0000313" key="6">
    <source>
        <dbReference type="EMBL" id="MFC3959096.1"/>
    </source>
</evidence>
<dbReference type="PANTHER" id="PTHR43300:SF10">
    <property type="entry name" value="2,3,4,5-TETRAHYDROPYRIDINE-2,6-DICARBOXYLATE N-ACETYLTRANSFERASE"/>
    <property type="match status" value="1"/>
</dbReference>
<dbReference type="Proteomes" id="UP001595846">
    <property type="component" value="Unassembled WGS sequence"/>
</dbReference>
<gene>
    <name evidence="6" type="ORF">ACFOUR_12050</name>
</gene>
<evidence type="ECO:0000256" key="3">
    <source>
        <dbReference type="ARBA" id="ARBA00022915"/>
    </source>
</evidence>
<protein>
    <submittedName>
        <fullName evidence="6">Acyltransferase</fullName>
        <ecNumber evidence="6">2.3.1.-</ecNumber>
    </submittedName>
</protein>
<dbReference type="InterPro" id="IPR050179">
    <property type="entry name" value="Trans_hexapeptide_repeat"/>
</dbReference>
<dbReference type="InterPro" id="IPR018357">
    <property type="entry name" value="Hexapep_transf_CS"/>
</dbReference>
<reference evidence="6 7" key="1">
    <citation type="journal article" date="2019" name="Int. J. Syst. Evol. Microbiol.">
        <title>The Global Catalogue of Microorganisms (GCM) 10K type strain sequencing project: providing services to taxonomists for standard genome sequencing and annotation.</title>
        <authorList>
            <consortium name="The Broad Institute Genomics Platform"/>
            <consortium name="The Broad Institute Genome Sequencing Center for Infectious Disease"/>
            <person name="Wu L."/>
            <person name="Ma J."/>
        </authorList>
    </citation>
    <scope>NUCLEOTIDE SEQUENCE [LARGE SCALE GENOMIC DNA]</scope>
    <source>
        <strain evidence="6 7">IBRC-M 10256</strain>
    </source>
</reference>
<keyword evidence="4" id="KW-0457">Lysine biosynthesis</keyword>
<proteinExistence type="predicted"/>